<sequence>MALVRLVKVCAVLPGKGEVRTQILKLCSSSVWRRPYFLLQFTTRNKLLLLVIFLEFLILEIFTCMDYILQLIFVWSFESIVHPKSYPEMKAENNL</sequence>
<comment type="caution">
    <text evidence="2">The sequence shown here is derived from an EMBL/GenBank/DDBJ whole genome shotgun (WGS) entry which is preliminary data.</text>
</comment>
<keyword evidence="1" id="KW-0812">Transmembrane</keyword>
<dbReference type="EMBL" id="JAVYJV010000016">
    <property type="protein sequence ID" value="KAK4351622.1"/>
    <property type="molecule type" value="Genomic_DNA"/>
</dbReference>
<name>A0AAE1V1G6_9SOLA</name>
<protein>
    <submittedName>
        <fullName evidence="2">Uncharacterized protein</fullName>
    </submittedName>
</protein>
<dbReference type="Proteomes" id="UP001291623">
    <property type="component" value="Unassembled WGS sequence"/>
</dbReference>
<keyword evidence="1" id="KW-0472">Membrane</keyword>
<proteinExistence type="predicted"/>
<evidence type="ECO:0000313" key="2">
    <source>
        <dbReference type="EMBL" id="KAK4351622.1"/>
    </source>
</evidence>
<keyword evidence="1" id="KW-1133">Transmembrane helix</keyword>
<accession>A0AAE1V1G6</accession>
<dbReference type="AlphaFoldDB" id="A0AAE1V1G6"/>
<reference evidence="2" key="1">
    <citation type="submission" date="2023-12" db="EMBL/GenBank/DDBJ databases">
        <title>Genome assembly of Anisodus tanguticus.</title>
        <authorList>
            <person name="Wang Y.-J."/>
        </authorList>
    </citation>
    <scope>NUCLEOTIDE SEQUENCE</scope>
    <source>
        <strain evidence="2">KB-2021</strain>
        <tissue evidence="2">Leaf</tissue>
    </source>
</reference>
<evidence type="ECO:0000256" key="1">
    <source>
        <dbReference type="SAM" id="Phobius"/>
    </source>
</evidence>
<keyword evidence="3" id="KW-1185">Reference proteome</keyword>
<organism evidence="2 3">
    <name type="scientific">Anisodus tanguticus</name>
    <dbReference type="NCBI Taxonomy" id="243964"/>
    <lineage>
        <taxon>Eukaryota</taxon>
        <taxon>Viridiplantae</taxon>
        <taxon>Streptophyta</taxon>
        <taxon>Embryophyta</taxon>
        <taxon>Tracheophyta</taxon>
        <taxon>Spermatophyta</taxon>
        <taxon>Magnoliopsida</taxon>
        <taxon>eudicotyledons</taxon>
        <taxon>Gunneridae</taxon>
        <taxon>Pentapetalae</taxon>
        <taxon>asterids</taxon>
        <taxon>lamiids</taxon>
        <taxon>Solanales</taxon>
        <taxon>Solanaceae</taxon>
        <taxon>Solanoideae</taxon>
        <taxon>Hyoscyameae</taxon>
        <taxon>Anisodus</taxon>
    </lineage>
</organism>
<gene>
    <name evidence="2" type="ORF">RND71_030935</name>
</gene>
<feature type="transmembrane region" description="Helical" evidence="1">
    <location>
        <begin position="47"/>
        <end position="77"/>
    </location>
</feature>
<evidence type="ECO:0000313" key="3">
    <source>
        <dbReference type="Proteomes" id="UP001291623"/>
    </source>
</evidence>